<evidence type="ECO:0000313" key="1">
    <source>
        <dbReference type="EMBL" id="MBD2278356.1"/>
    </source>
</evidence>
<reference evidence="1 2" key="1">
    <citation type="journal article" date="2020" name="ISME J.">
        <title>Comparative genomics reveals insights into cyanobacterial evolution and habitat adaptation.</title>
        <authorList>
            <person name="Chen M.Y."/>
            <person name="Teng W.K."/>
            <person name="Zhao L."/>
            <person name="Hu C.X."/>
            <person name="Zhou Y.K."/>
            <person name="Han B.P."/>
            <person name="Song L.R."/>
            <person name="Shu W.S."/>
        </authorList>
    </citation>
    <scope>NUCLEOTIDE SEQUENCE [LARGE SCALE GENOMIC DNA]</scope>
    <source>
        <strain evidence="1 2">FACHB-1040</strain>
    </source>
</reference>
<dbReference type="EMBL" id="JACJQT010000017">
    <property type="protein sequence ID" value="MBD2278356.1"/>
    <property type="molecule type" value="Genomic_DNA"/>
</dbReference>
<comment type="caution">
    <text evidence="1">The sequence shown here is derived from an EMBL/GenBank/DDBJ whole genome shotgun (WGS) entry which is preliminary data.</text>
</comment>
<dbReference type="RefSeq" id="WP_190382795.1">
    <property type="nucleotide sequence ID" value="NZ_JACJQT010000017.1"/>
</dbReference>
<organism evidence="1 2">
    <name type="scientific">Aphanizomenon flos-aquae FACHB-1040</name>
    <dbReference type="NCBI Taxonomy" id="2692887"/>
    <lineage>
        <taxon>Bacteria</taxon>
        <taxon>Bacillati</taxon>
        <taxon>Cyanobacteriota</taxon>
        <taxon>Cyanophyceae</taxon>
        <taxon>Nostocales</taxon>
        <taxon>Aphanizomenonaceae</taxon>
        <taxon>Aphanizomenon</taxon>
    </lineage>
</organism>
<proteinExistence type="predicted"/>
<gene>
    <name evidence="1" type="ORF">H6F99_08595</name>
</gene>
<sequence length="269" mass="30535">MSRPSFVIFAQNYLSALLSNYGNVFLNELIPRNPKLRVYKHPSRFGWERTYIETLFTNSPNILVSPEVVAEAKIVDVLFEPDINKSRISLGLLGELTSTPCIIQPLRWTPNTQEVRNCINHFLTWTSETNGGIIPVNETLKDIDREKSEEDDNKTQLIIVPSIFPDHFQGFGIKSSAVNIPGVYNLPAIFSTTIVVTNELPIDISTLWLRILGRGKTQRQAIIELFHSGIDDPLYTLARQQLQQWYQFLLQGDIGKESHLLIQTLASLT</sequence>
<protein>
    <submittedName>
        <fullName evidence="1">Uncharacterized protein</fullName>
    </submittedName>
</protein>
<evidence type="ECO:0000313" key="2">
    <source>
        <dbReference type="Proteomes" id="UP000606721"/>
    </source>
</evidence>
<dbReference type="Proteomes" id="UP000606721">
    <property type="component" value="Unassembled WGS sequence"/>
</dbReference>
<accession>A0ABR8BUQ3</accession>
<name>A0ABR8BUQ3_APHFL</name>
<keyword evidence="2" id="KW-1185">Reference proteome</keyword>